<evidence type="ECO:0000256" key="1">
    <source>
        <dbReference type="SAM" id="Phobius"/>
    </source>
</evidence>
<dbReference type="Proteomes" id="UP000664534">
    <property type="component" value="Unassembled WGS sequence"/>
</dbReference>
<dbReference type="EMBL" id="CAJPDT010000093">
    <property type="protein sequence ID" value="CAF9936666.1"/>
    <property type="molecule type" value="Genomic_DNA"/>
</dbReference>
<dbReference type="OrthoDB" id="5392974at2759"/>
<proteinExistence type="predicted"/>
<feature type="transmembrane region" description="Helical" evidence="1">
    <location>
        <begin position="298"/>
        <end position="319"/>
    </location>
</feature>
<keyword evidence="3" id="KW-1185">Reference proteome</keyword>
<evidence type="ECO:0000313" key="2">
    <source>
        <dbReference type="EMBL" id="CAF9936666.1"/>
    </source>
</evidence>
<dbReference type="Gene3D" id="1.20.58.340">
    <property type="entry name" value="Magnesium transport protein CorA, transmembrane region"/>
    <property type="match status" value="1"/>
</dbReference>
<organism evidence="2 3">
    <name type="scientific">Imshaugia aleurites</name>
    <dbReference type="NCBI Taxonomy" id="172621"/>
    <lineage>
        <taxon>Eukaryota</taxon>
        <taxon>Fungi</taxon>
        <taxon>Dikarya</taxon>
        <taxon>Ascomycota</taxon>
        <taxon>Pezizomycotina</taxon>
        <taxon>Lecanoromycetes</taxon>
        <taxon>OSLEUM clade</taxon>
        <taxon>Lecanoromycetidae</taxon>
        <taxon>Lecanorales</taxon>
        <taxon>Lecanorineae</taxon>
        <taxon>Parmeliaceae</taxon>
        <taxon>Imshaugia</taxon>
    </lineage>
</organism>
<feature type="transmembrane region" description="Helical" evidence="1">
    <location>
        <begin position="251"/>
        <end position="273"/>
    </location>
</feature>
<keyword evidence="1" id="KW-1133">Transmembrane helix</keyword>
<reference evidence="2" key="1">
    <citation type="submission" date="2021-03" db="EMBL/GenBank/DDBJ databases">
        <authorList>
            <person name="Tagirdzhanova G."/>
        </authorList>
    </citation>
    <scope>NUCLEOTIDE SEQUENCE</scope>
</reference>
<dbReference type="AlphaFoldDB" id="A0A8H3GBG6"/>
<keyword evidence="1" id="KW-0472">Membrane</keyword>
<gene>
    <name evidence="2" type="ORF">IMSHALPRED_010847</name>
</gene>
<evidence type="ECO:0000313" key="3">
    <source>
        <dbReference type="Proteomes" id="UP000664534"/>
    </source>
</evidence>
<keyword evidence="1" id="KW-0812">Transmembrane</keyword>
<sequence length="362" mass="40689">MPCPGIVIKVAQKVQIANYVLSMSHHLCTGWTTALIHGNRVALTSDRQEETVPSISKQIRALIVATPTLWAHPLLLPNILLKNYMNRAEVFAWTLDDQVVGLEDSIGVTFSGRLRRDVSTAPQNIELPNRSDMRKLTMRTHTVLTEIIFFSRVVTFNRDCAAYLLKTGDEMSHRIPPQRRASLFHASRELQGTAKYMEFSSTSMQGLASNLKERVLSQIQVLYSISAQTDNRLSARIAVSSGRDSTAMKTLAFITAFFLPGTYIATLFSMGMFEWQASLSSPSSSTTSSSSVLSSKFWIYWATTIPLTIAVIVSWRLWWVREDQAYTAQLAGEMDGMVAKDDGPNYMLHERDLAWLRRDTSH</sequence>
<comment type="caution">
    <text evidence="2">The sequence shown here is derived from an EMBL/GenBank/DDBJ whole genome shotgun (WGS) entry which is preliminary data.</text>
</comment>
<name>A0A8H3GBG6_9LECA</name>
<accession>A0A8H3GBG6</accession>
<protein>
    <submittedName>
        <fullName evidence="2">Uncharacterized protein</fullName>
    </submittedName>
</protein>